<dbReference type="EMBL" id="JALBUR010000064">
    <property type="protein sequence ID" value="MDX8420663.1"/>
    <property type="molecule type" value="Genomic_DNA"/>
</dbReference>
<dbReference type="RefSeq" id="WP_370596756.1">
    <property type="nucleotide sequence ID" value="NZ_JALBUR010000064.1"/>
</dbReference>
<feature type="coiled-coil region" evidence="1">
    <location>
        <begin position="19"/>
        <end position="46"/>
    </location>
</feature>
<accession>A0AB35U628</accession>
<organism evidence="2 3">
    <name type="scientific">Grylomicrobium aquisgranensis</name>
    <dbReference type="NCBI Taxonomy" id="2926318"/>
    <lineage>
        <taxon>Bacteria</taxon>
        <taxon>Bacillati</taxon>
        <taxon>Bacillota</taxon>
        <taxon>Erysipelotrichia</taxon>
        <taxon>Erysipelotrichales</taxon>
        <taxon>Erysipelotrichaceae</taxon>
        <taxon>Grylomicrobium</taxon>
    </lineage>
</organism>
<reference evidence="2 3" key="1">
    <citation type="submission" date="2022-03" db="EMBL/GenBank/DDBJ databases">
        <title>Novel taxa within the pig intestine.</title>
        <authorList>
            <person name="Wylensek D."/>
            <person name="Bishof K."/>
            <person name="Afrizal A."/>
            <person name="Clavel T."/>
        </authorList>
    </citation>
    <scope>NUCLEOTIDE SEQUENCE [LARGE SCALE GENOMIC DNA]</scope>
    <source>
        <strain evidence="2 3">CLA-KB-P133</strain>
    </source>
</reference>
<evidence type="ECO:0000313" key="2">
    <source>
        <dbReference type="EMBL" id="MDX8420663.1"/>
    </source>
</evidence>
<proteinExistence type="predicted"/>
<protein>
    <submittedName>
        <fullName evidence="2">Uncharacterized protein</fullName>
    </submittedName>
</protein>
<dbReference type="Proteomes" id="UP001286174">
    <property type="component" value="Unassembled WGS sequence"/>
</dbReference>
<dbReference type="AlphaFoldDB" id="A0AB35U628"/>
<gene>
    <name evidence="2" type="ORF">MOZ60_11305</name>
</gene>
<keyword evidence="3" id="KW-1185">Reference proteome</keyword>
<keyword evidence="1" id="KW-0175">Coiled coil</keyword>
<sequence length="123" mass="14435">MKRYRSDDDYADCLLQAQAADYQITIDDLIDELKDQNLEIVALRRLLLKYMNAYGKENMRIEIYDALYPQYCRLGIEAYILNDRDGIDPFEEPGYLRKLHDCARGRRTDGHPNIYSGALKPIR</sequence>
<comment type="caution">
    <text evidence="2">The sequence shown here is derived from an EMBL/GenBank/DDBJ whole genome shotgun (WGS) entry which is preliminary data.</text>
</comment>
<evidence type="ECO:0000256" key="1">
    <source>
        <dbReference type="SAM" id="Coils"/>
    </source>
</evidence>
<evidence type="ECO:0000313" key="3">
    <source>
        <dbReference type="Proteomes" id="UP001286174"/>
    </source>
</evidence>
<name>A0AB35U628_9FIRM</name>